<organism evidence="2 3">
    <name type="scientific">Synaphobranchus kaupii</name>
    <name type="common">Kaup's arrowtooth eel</name>
    <dbReference type="NCBI Taxonomy" id="118154"/>
    <lineage>
        <taxon>Eukaryota</taxon>
        <taxon>Metazoa</taxon>
        <taxon>Chordata</taxon>
        <taxon>Craniata</taxon>
        <taxon>Vertebrata</taxon>
        <taxon>Euteleostomi</taxon>
        <taxon>Actinopterygii</taxon>
        <taxon>Neopterygii</taxon>
        <taxon>Teleostei</taxon>
        <taxon>Anguilliformes</taxon>
        <taxon>Synaphobranchidae</taxon>
        <taxon>Synaphobranchus</taxon>
    </lineage>
</organism>
<dbReference type="Proteomes" id="UP001152622">
    <property type="component" value="Chromosome 5"/>
</dbReference>
<accession>A0A9Q1FJ45</accession>
<proteinExistence type="predicted"/>
<dbReference type="Pfam" id="PF03184">
    <property type="entry name" value="DDE_1"/>
    <property type="match status" value="1"/>
</dbReference>
<dbReference type="EMBL" id="JAINUF010000005">
    <property type="protein sequence ID" value="KAJ8359905.1"/>
    <property type="molecule type" value="Genomic_DNA"/>
</dbReference>
<gene>
    <name evidence="2" type="ORF">SKAU_G00164300</name>
</gene>
<comment type="caution">
    <text evidence="2">The sequence shown here is derived from an EMBL/GenBank/DDBJ whole genome shotgun (WGS) entry which is preliminary data.</text>
</comment>
<dbReference type="GO" id="GO:0003676">
    <property type="term" value="F:nucleic acid binding"/>
    <property type="evidence" value="ECO:0007669"/>
    <property type="project" value="InterPro"/>
</dbReference>
<evidence type="ECO:0000313" key="2">
    <source>
        <dbReference type="EMBL" id="KAJ8359905.1"/>
    </source>
</evidence>
<evidence type="ECO:0000313" key="3">
    <source>
        <dbReference type="Proteomes" id="UP001152622"/>
    </source>
</evidence>
<protein>
    <recommendedName>
        <fullName evidence="1">DDE-1 domain-containing protein</fullName>
    </recommendedName>
</protein>
<dbReference type="AlphaFoldDB" id="A0A9Q1FJ45"/>
<evidence type="ECO:0000259" key="1">
    <source>
        <dbReference type="Pfam" id="PF03184"/>
    </source>
</evidence>
<feature type="domain" description="DDE-1" evidence="1">
    <location>
        <begin position="13"/>
        <end position="103"/>
    </location>
</feature>
<name>A0A9Q1FJ45_SYNKA</name>
<reference evidence="2" key="1">
    <citation type="journal article" date="2023" name="Science">
        <title>Genome structures resolve the early diversification of teleost fishes.</title>
        <authorList>
            <person name="Parey E."/>
            <person name="Louis A."/>
            <person name="Montfort J."/>
            <person name="Bouchez O."/>
            <person name="Roques C."/>
            <person name="Iampietro C."/>
            <person name="Lluch J."/>
            <person name="Castinel A."/>
            <person name="Donnadieu C."/>
            <person name="Desvignes T."/>
            <person name="Floi Bucao C."/>
            <person name="Jouanno E."/>
            <person name="Wen M."/>
            <person name="Mejri S."/>
            <person name="Dirks R."/>
            <person name="Jansen H."/>
            <person name="Henkel C."/>
            <person name="Chen W.J."/>
            <person name="Zahm M."/>
            <person name="Cabau C."/>
            <person name="Klopp C."/>
            <person name="Thompson A.W."/>
            <person name="Robinson-Rechavi M."/>
            <person name="Braasch I."/>
            <person name="Lecointre G."/>
            <person name="Bobe J."/>
            <person name="Postlethwait J.H."/>
            <person name="Berthelot C."/>
            <person name="Roest Crollius H."/>
            <person name="Guiguen Y."/>
        </authorList>
    </citation>
    <scope>NUCLEOTIDE SEQUENCE</scope>
    <source>
        <strain evidence="2">WJC10195</strain>
    </source>
</reference>
<dbReference type="InterPro" id="IPR004875">
    <property type="entry name" value="DDE_SF_endonuclease_dom"/>
</dbReference>
<sequence length="145" mass="16724">MKSHQEKRGDTTTALASFNAAGDYGPLLVIFKAKRLKVEWLYNAPPSTVVKVSNNGWITTELFSDWGKQVVDMLPKDDARPHVLLLDGHSSHVYNMEFLKLMQTHKTWLWGRMPLTEAKKRKERPLFPLVTEVLPEKLKDYLLPH</sequence>
<dbReference type="OrthoDB" id="3911590at2759"/>
<keyword evidence="3" id="KW-1185">Reference proteome</keyword>